<accession>A0ABM3L674</accession>
<dbReference type="RefSeq" id="XP_050945529.1">
    <property type="nucleotide sequence ID" value="XM_051089572.1"/>
</dbReference>
<keyword evidence="2" id="KW-1185">Reference proteome</keyword>
<evidence type="ECO:0000259" key="1">
    <source>
        <dbReference type="Pfam" id="PF22936"/>
    </source>
</evidence>
<proteinExistence type="predicted"/>
<dbReference type="Pfam" id="PF14223">
    <property type="entry name" value="Retrotran_gag_2"/>
    <property type="match status" value="1"/>
</dbReference>
<protein>
    <submittedName>
        <fullName evidence="3">Uncharacterized protein LOC127150877</fullName>
    </submittedName>
</protein>
<evidence type="ECO:0000313" key="3">
    <source>
        <dbReference type="RefSeq" id="XP_050945529.1"/>
    </source>
</evidence>
<dbReference type="Proteomes" id="UP001652600">
    <property type="component" value="Chromosome 9"/>
</dbReference>
<gene>
    <name evidence="3" type="primary">LOC127150877</name>
</gene>
<feature type="domain" description="Retrovirus-related Pol polyprotein from transposon TNT 1-94-like beta-barrel" evidence="1">
    <location>
        <begin position="261"/>
        <end position="330"/>
    </location>
</feature>
<dbReference type="Pfam" id="PF22936">
    <property type="entry name" value="Pol_BBD"/>
    <property type="match status" value="1"/>
</dbReference>
<dbReference type="PANTHER" id="PTHR47592:SF30">
    <property type="entry name" value="CCHC-TYPE DOMAIN-CONTAINING PROTEIN"/>
    <property type="match status" value="1"/>
</dbReference>
<dbReference type="PANTHER" id="PTHR47592">
    <property type="entry name" value="PBF68 PROTEIN"/>
    <property type="match status" value="1"/>
</dbReference>
<organism evidence="2 3">
    <name type="scientific">Cucumis melo</name>
    <name type="common">Muskmelon</name>
    <dbReference type="NCBI Taxonomy" id="3656"/>
    <lineage>
        <taxon>Eukaryota</taxon>
        <taxon>Viridiplantae</taxon>
        <taxon>Streptophyta</taxon>
        <taxon>Embryophyta</taxon>
        <taxon>Tracheophyta</taxon>
        <taxon>Spermatophyta</taxon>
        <taxon>Magnoliopsida</taxon>
        <taxon>eudicotyledons</taxon>
        <taxon>Gunneridae</taxon>
        <taxon>Pentapetalae</taxon>
        <taxon>rosids</taxon>
        <taxon>fabids</taxon>
        <taxon>Cucurbitales</taxon>
        <taxon>Cucurbitaceae</taxon>
        <taxon>Benincaseae</taxon>
        <taxon>Cucumis</taxon>
    </lineage>
</organism>
<dbReference type="InterPro" id="IPR054722">
    <property type="entry name" value="PolX-like_BBD"/>
</dbReference>
<sequence>MARQIQSDLMSSDLNLPFRFEGAYFKRWKQKMLFFLTLKKVTTTCTVEKPKVSEKDPTKEQLKNLATWTETDFICKNLILNGLTDELYDYYSTMTTTKEVWGALQKKYDTEEAGSKKYVVSRYLRYQMTDDKSVEAQSHEIQKIAYEIISEGMPLDDQFQVAVIIDKLPQLWKDFKNTLRHKTKEFSLESLITRLRIEEKARKHDKKEEVNAIRRKKPTPPGHLPRNCRNRSHPAVQANLIEDELVAMISEVNVIGGSEGWWLDTGASRHVCHDLSLFRKYNEVKDKNILLGDHHTTKVVGIGEVELKFTSAKTLVLKKVLHTLEIRKNLGF</sequence>
<evidence type="ECO:0000313" key="2">
    <source>
        <dbReference type="Proteomes" id="UP001652600"/>
    </source>
</evidence>
<reference evidence="3" key="1">
    <citation type="submission" date="2025-08" db="UniProtKB">
        <authorList>
            <consortium name="RefSeq"/>
        </authorList>
    </citation>
    <scope>IDENTIFICATION</scope>
    <source>
        <tissue evidence="3">Stem</tissue>
    </source>
</reference>
<name>A0ABM3L674_CUCME</name>
<dbReference type="GeneID" id="127150877"/>